<dbReference type="CDD" id="cd13532">
    <property type="entry name" value="PBP2_PDT_like"/>
    <property type="match status" value="1"/>
</dbReference>
<comment type="pathway">
    <text evidence="1">Amino-acid biosynthesis; L-phenylalanine biosynthesis; phenylpyruvate from prephenate: step 1/1.</text>
</comment>
<dbReference type="Pfam" id="PF00800">
    <property type="entry name" value="PDT"/>
    <property type="match status" value="1"/>
</dbReference>
<dbReference type="Gene3D" id="3.30.70.260">
    <property type="match status" value="1"/>
</dbReference>
<dbReference type="PROSITE" id="PS51171">
    <property type="entry name" value="PREPHENATE_DEHYDR_3"/>
    <property type="match status" value="1"/>
</dbReference>
<comment type="catalytic activity">
    <reaction evidence="7">
        <text>prephenate + H(+) = 3-phenylpyruvate + CO2 + H2O</text>
        <dbReference type="Rhea" id="RHEA:21648"/>
        <dbReference type="ChEBI" id="CHEBI:15377"/>
        <dbReference type="ChEBI" id="CHEBI:15378"/>
        <dbReference type="ChEBI" id="CHEBI:16526"/>
        <dbReference type="ChEBI" id="CHEBI:18005"/>
        <dbReference type="ChEBI" id="CHEBI:29934"/>
        <dbReference type="EC" id="4.2.1.51"/>
    </reaction>
</comment>
<evidence type="ECO:0000256" key="1">
    <source>
        <dbReference type="ARBA" id="ARBA00004741"/>
    </source>
</evidence>
<dbReference type="InterPro" id="IPR001086">
    <property type="entry name" value="Preph_deHydtase"/>
</dbReference>
<keyword evidence="6" id="KW-0456">Lyase</keyword>
<feature type="domain" description="ACT" evidence="10">
    <location>
        <begin position="257"/>
        <end position="316"/>
    </location>
</feature>
<dbReference type="GeneID" id="54412881"/>
<dbReference type="RefSeq" id="XP_033523005.1">
    <property type="nucleotide sequence ID" value="XM_033672449.1"/>
</dbReference>
<protein>
    <recommendedName>
        <fullName evidence="2">prephenate dehydratase</fullName>
        <ecNumber evidence="2">4.2.1.51</ecNumber>
    </recommendedName>
</protein>
<evidence type="ECO:0000313" key="11">
    <source>
        <dbReference type="EMBL" id="KAF2128616.1"/>
    </source>
</evidence>
<evidence type="ECO:0000259" key="9">
    <source>
        <dbReference type="PROSITE" id="PS51171"/>
    </source>
</evidence>
<dbReference type="UniPathway" id="UPA00121">
    <property type="reaction ID" value="UER00345"/>
</dbReference>
<keyword evidence="3" id="KW-0028">Amino-acid biosynthesis</keyword>
<dbReference type="AlphaFoldDB" id="A0A6A6AAN4"/>
<proteinExistence type="predicted"/>
<evidence type="ECO:0000313" key="12">
    <source>
        <dbReference type="Proteomes" id="UP000799771"/>
    </source>
</evidence>
<accession>A0A6A6AAN4</accession>
<sequence length="316" mass="33588">MAEQDTSVVAFLGPEASYTHQAALNVFPPTTKNTNTHNDNNTPTHTLTPHPTIQSIFAAVQSGTAHHGIVPFENSTNGSVVFTLDLFADLEGKYPDILVCGETYVGVRHCLLGYRGSSSSSVEKGGDGVGGEEEGEGEGEMEGGNPFQSIKTLFSHPQAWTQCTSFLDENLAHARREDTPSTSRAAQLVAADPSGTSAALSSAMAAGVFGLDVLASNIEDRVGNTTRFLVLRKSGSSAMLPPQGMDIATPPLYKSLITFTVAHGVPGALAQCLAVFGRHGLDLTSINTRPGGGGRWEYVFFVENLLRCRELEKSQF</sequence>
<dbReference type="PANTHER" id="PTHR21022">
    <property type="entry name" value="PREPHENATE DEHYDRATASE P PROTEIN"/>
    <property type="match status" value="1"/>
</dbReference>
<dbReference type="GO" id="GO:0004664">
    <property type="term" value="F:prephenate dehydratase activity"/>
    <property type="evidence" value="ECO:0007669"/>
    <property type="project" value="UniProtKB-EC"/>
</dbReference>
<dbReference type="CDD" id="cd04905">
    <property type="entry name" value="ACT_CM-PDT"/>
    <property type="match status" value="1"/>
</dbReference>
<evidence type="ECO:0000256" key="3">
    <source>
        <dbReference type="ARBA" id="ARBA00022605"/>
    </source>
</evidence>
<reference evidence="11" key="1">
    <citation type="journal article" date="2020" name="Stud. Mycol.">
        <title>101 Dothideomycetes genomes: a test case for predicting lifestyles and emergence of pathogens.</title>
        <authorList>
            <person name="Haridas S."/>
            <person name="Albert R."/>
            <person name="Binder M."/>
            <person name="Bloem J."/>
            <person name="Labutti K."/>
            <person name="Salamov A."/>
            <person name="Andreopoulos B."/>
            <person name="Baker S."/>
            <person name="Barry K."/>
            <person name="Bills G."/>
            <person name="Bluhm B."/>
            <person name="Cannon C."/>
            <person name="Castanera R."/>
            <person name="Culley D."/>
            <person name="Daum C."/>
            <person name="Ezra D."/>
            <person name="Gonzalez J."/>
            <person name="Henrissat B."/>
            <person name="Kuo A."/>
            <person name="Liang C."/>
            <person name="Lipzen A."/>
            <person name="Lutzoni F."/>
            <person name="Magnuson J."/>
            <person name="Mondo S."/>
            <person name="Nolan M."/>
            <person name="Ohm R."/>
            <person name="Pangilinan J."/>
            <person name="Park H.-J."/>
            <person name="Ramirez L."/>
            <person name="Alfaro M."/>
            <person name="Sun H."/>
            <person name="Tritt A."/>
            <person name="Yoshinaga Y."/>
            <person name="Zwiers L.-H."/>
            <person name="Turgeon B."/>
            <person name="Goodwin S."/>
            <person name="Spatafora J."/>
            <person name="Crous P."/>
            <person name="Grigoriev I."/>
        </authorList>
    </citation>
    <scope>NUCLEOTIDE SEQUENCE</scope>
    <source>
        <strain evidence="11">CBS 119687</strain>
    </source>
</reference>
<dbReference type="PROSITE" id="PS00857">
    <property type="entry name" value="PREPHENATE_DEHYDR_1"/>
    <property type="match status" value="1"/>
</dbReference>
<evidence type="ECO:0000256" key="6">
    <source>
        <dbReference type="ARBA" id="ARBA00023239"/>
    </source>
</evidence>
<dbReference type="PIRSF" id="PIRSF001500">
    <property type="entry name" value="Chor_mut_pdt_Ppr"/>
    <property type="match status" value="1"/>
</dbReference>
<dbReference type="SUPFAM" id="SSF55021">
    <property type="entry name" value="ACT-like"/>
    <property type="match status" value="1"/>
</dbReference>
<dbReference type="EMBL" id="ML977508">
    <property type="protein sequence ID" value="KAF2128616.1"/>
    <property type="molecule type" value="Genomic_DNA"/>
</dbReference>
<evidence type="ECO:0000256" key="5">
    <source>
        <dbReference type="ARBA" id="ARBA00023222"/>
    </source>
</evidence>
<feature type="domain" description="Prephenate dehydratase" evidence="9">
    <location>
        <begin position="8"/>
        <end position="233"/>
    </location>
</feature>
<evidence type="ECO:0000256" key="2">
    <source>
        <dbReference type="ARBA" id="ARBA00013147"/>
    </source>
</evidence>
<keyword evidence="12" id="KW-1185">Reference proteome</keyword>
<name>A0A6A6AAN4_9PLEO</name>
<dbReference type="OrthoDB" id="983542at2759"/>
<dbReference type="EC" id="4.2.1.51" evidence="2"/>
<dbReference type="InterPro" id="IPR002912">
    <property type="entry name" value="ACT_dom"/>
</dbReference>
<dbReference type="PROSITE" id="PS51671">
    <property type="entry name" value="ACT"/>
    <property type="match status" value="1"/>
</dbReference>
<dbReference type="Proteomes" id="UP000799771">
    <property type="component" value="Unassembled WGS sequence"/>
</dbReference>
<dbReference type="SUPFAM" id="SSF53850">
    <property type="entry name" value="Periplasmic binding protein-like II"/>
    <property type="match status" value="2"/>
</dbReference>
<gene>
    <name evidence="11" type="ORF">P153DRAFT_423791</name>
</gene>
<keyword evidence="5" id="KW-0584">Phenylalanine biosynthesis</keyword>
<feature type="compositionally biased region" description="Acidic residues" evidence="8">
    <location>
        <begin position="130"/>
        <end position="141"/>
    </location>
</feature>
<dbReference type="FunFam" id="3.40.190.10:FF:000034">
    <property type="entry name" value="Chorismate mutase/prephenate dehydratase"/>
    <property type="match status" value="1"/>
</dbReference>
<dbReference type="InterPro" id="IPR018528">
    <property type="entry name" value="Preph_deHydtase_CS"/>
</dbReference>
<feature type="region of interest" description="Disordered" evidence="8">
    <location>
        <begin position="117"/>
        <end position="146"/>
    </location>
</feature>
<dbReference type="PANTHER" id="PTHR21022:SF19">
    <property type="entry name" value="PREPHENATE DEHYDRATASE-RELATED"/>
    <property type="match status" value="1"/>
</dbReference>
<evidence type="ECO:0000256" key="8">
    <source>
        <dbReference type="SAM" id="MobiDB-lite"/>
    </source>
</evidence>
<keyword evidence="4" id="KW-0057">Aromatic amino acid biosynthesis</keyword>
<dbReference type="GO" id="GO:0005737">
    <property type="term" value="C:cytoplasm"/>
    <property type="evidence" value="ECO:0007669"/>
    <property type="project" value="TreeGrafter"/>
</dbReference>
<organism evidence="11 12">
    <name type="scientific">Dothidotthia symphoricarpi CBS 119687</name>
    <dbReference type="NCBI Taxonomy" id="1392245"/>
    <lineage>
        <taxon>Eukaryota</taxon>
        <taxon>Fungi</taxon>
        <taxon>Dikarya</taxon>
        <taxon>Ascomycota</taxon>
        <taxon>Pezizomycotina</taxon>
        <taxon>Dothideomycetes</taxon>
        <taxon>Pleosporomycetidae</taxon>
        <taxon>Pleosporales</taxon>
        <taxon>Dothidotthiaceae</taxon>
        <taxon>Dothidotthia</taxon>
    </lineage>
</organism>
<dbReference type="Gene3D" id="3.40.190.10">
    <property type="entry name" value="Periplasmic binding protein-like II"/>
    <property type="match status" value="2"/>
</dbReference>
<evidence type="ECO:0000256" key="4">
    <source>
        <dbReference type="ARBA" id="ARBA00023141"/>
    </source>
</evidence>
<dbReference type="InterPro" id="IPR045865">
    <property type="entry name" value="ACT-like_dom_sf"/>
</dbReference>
<dbReference type="GO" id="GO:0009094">
    <property type="term" value="P:L-phenylalanine biosynthetic process"/>
    <property type="evidence" value="ECO:0007669"/>
    <property type="project" value="UniProtKB-UniPathway"/>
</dbReference>
<evidence type="ECO:0000256" key="7">
    <source>
        <dbReference type="ARBA" id="ARBA00047848"/>
    </source>
</evidence>
<dbReference type="InterPro" id="IPR008242">
    <property type="entry name" value="Chor_mutase/pphenate_deHydtase"/>
</dbReference>
<evidence type="ECO:0000259" key="10">
    <source>
        <dbReference type="PROSITE" id="PS51671"/>
    </source>
</evidence>